<keyword evidence="3" id="KW-0804">Transcription</keyword>
<feature type="region of interest" description="Disordered" evidence="5">
    <location>
        <begin position="1"/>
        <end position="20"/>
    </location>
</feature>
<keyword evidence="4" id="KW-0539">Nucleus</keyword>
<dbReference type="AlphaFoldDB" id="A0A093XCE8"/>
<organism evidence="7">
    <name type="scientific">Talaromyces marneffei PM1</name>
    <dbReference type="NCBI Taxonomy" id="1077442"/>
    <lineage>
        <taxon>Eukaryota</taxon>
        <taxon>Fungi</taxon>
        <taxon>Dikarya</taxon>
        <taxon>Ascomycota</taxon>
        <taxon>Pezizomycotina</taxon>
        <taxon>Eurotiomycetes</taxon>
        <taxon>Eurotiomycetidae</taxon>
        <taxon>Eurotiales</taxon>
        <taxon>Trichocomaceae</taxon>
        <taxon>Talaromyces</taxon>
        <taxon>Talaromyces sect. Talaromyces</taxon>
    </lineage>
</organism>
<feature type="region of interest" description="Disordered" evidence="5">
    <location>
        <begin position="58"/>
        <end position="108"/>
    </location>
</feature>
<dbReference type="GO" id="GO:0008270">
    <property type="term" value="F:zinc ion binding"/>
    <property type="evidence" value="ECO:0007669"/>
    <property type="project" value="InterPro"/>
</dbReference>
<dbReference type="InterPro" id="IPR001138">
    <property type="entry name" value="Zn2Cys6_DnaBD"/>
</dbReference>
<keyword evidence="1" id="KW-0805">Transcription regulation</keyword>
<dbReference type="HOGENOM" id="CLU_422167_0_0_1"/>
<dbReference type="InterPro" id="IPR036864">
    <property type="entry name" value="Zn2-C6_fun-type_DNA-bd_sf"/>
</dbReference>
<dbReference type="GO" id="GO:0000981">
    <property type="term" value="F:DNA-binding transcription factor activity, RNA polymerase II-specific"/>
    <property type="evidence" value="ECO:0007669"/>
    <property type="project" value="InterPro"/>
</dbReference>
<comment type="caution">
    <text evidence="7">The sequence shown here is derived from an EMBL/GenBank/DDBJ whole genome shotgun (WGS) entry which is preliminary data.</text>
</comment>
<accession>A0A093XCE8</accession>
<protein>
    <submittedName>
        <fullName evidence="7">Putative transcriptional regulatory protein C25B8.11</fullName>
    </submittedName>
</protein>
<feature type="compositionally biased region" description="Polar residues" evidence="5">
    <location>
        <begin position="61"/>
        <end position="75"/>
    </location>
</feature>
<dbReference type="PANTHER" id="PTHR31668">
    <property type="entry name" value="GLUCOSE TRANSPORT TRANSCRIPTION REGULATOR RGT1-RELATED-RELATED"/>
    <property type="match status" value="1"/>
</dbReference>
<dbReference type="GO" id="GO:0003677">
    <property type="term" value="F:DNA binding"/>
    <property type="evidence" value="ECO:0007669"/>
    <property type="project" value="UniProtKB-KW"/>
</dbReference>
<dbReference type="InterPro" id="IPR050797">
    <property type="entry name" value="Carb_Metab_Trans_Reg"/>
</dbReference>
<dbReference type="SUPFAM" id="SSF57701">
    <property type="entry name" value="Zn2/Cys6 DNA-binding domain"/>
    <property type="match status" value="1"/>
</dbReference>
<evidence type="ECO:0000256" key="1">
    <source>
        <dbReference type="ARBA" id="ARBA00023015"/>
    </source>
</evidence>
<dbReference type="PROSITE" id="PS00463">
    <property type="entry name" value="ZN2_CY6_FUNGAL_1"/>
    <property type="match status" value="1"/>
</dbReference>
<proteinExistence type="predicted"/>
<evidence type="ECO:0000256" key="2">
    <source>
        <dbReference type="ARBA" id="ARBA00023125"/>
    </source>
</evidence>
<evidence type="ECO:0000256" key="4">
    <source>
        <dbReference type="ARBA" id="ARBA00023242"/>
    </source>
</evidence>
<reference evidence="7" key="1">
    <citation type="journal article" date="2014" name="PLoS Genet.">
        <title>Signature Gene Expression Reveals Novel Clues to the Molecular Mechanisms of Dimorphic Transition in Penicillium marneffei.</title>
        <authorList>
            <person name="Yang E."/>
            <person name="Wang G."/>
            <person name="Cai J."/>
            <person name="Woo P.C."/>
            <person name="Lau S.K."/>
            <person name="Yuen K.-Y."/>
            <person name="Chow W.-N."/>
            <person name="Lin X."/>
        </authorList>
    </citation>
    <scope>NUCLEOTIDE SEQUENCE [LARGE SCALE GENOMIC DNA]</scope>
    <source>
        <strain evidence="7">PM1</strain>
    </source>
</reference>
<sequence length="571" mass="64998">MPSDSIAEQNGRKYRSKKQRPCDLCRSRKTHCRIMGSDSTCELCKKLSRQCTFVQKPLRRAQNSQMNSDTIDRQSPPQPNAMPANESQHDPGLRHLPMPGNDGANQTTIENSSFWLPQLDWSAMNLSSIDLVASGISPGVEDQHMDYELHQDVDILNTIHRRSPSVITPRESPQNAQETENARGNRGINQSSETGSEAYAPSSVGSARAITDIRQEGTGDWPSEFSLDTRRGYSNQLIGLSCESDPYLLRNYYYNKYDTYPMYRLDFRKMKDDASVQPFLETSAYGNSRLPADSPPVQFVMTHEDIWKDSQKFIEAIQSGGSTEESDLELLKKIVPADLGPRLLKLTSGLLHIGATNEQAVYHISPLYNYHVWQAMVIARPLHLNDDSWDVSPLTVNDFEGYEIQNAEIKASALRHTPLCLAEYELSVIAADVLKEFYTLKAVRSSSTLSELLNRAQPLRARIENWRQSLPLLWKLASELDEREFEDGASLRLSHLTLEILIFRALLRPLFHQAVSASEVSQDPIFKIFDNCLPVQKWEQKSYLRSKRNISLYFGIHMCDINYAMFRVSYY</sequence>
<feature type="domain" description="Zn(2)-C6 fungal-type" evidence="6">
    <location>
        <begin position="21"/>
        <end position="51"/>
    </location>
</feature>
<evidence type="ECO:0000259" key="6">
    <source>
        <dbReference type="PROSITE" id="PS00463"/>
    </source>
</evidence>
<feature type="region of interest" description="Disordered" evidence="5">
    <location>
        <begin position="163"/>
        <end position="206"/>
    </location>
</feature>
<dbReference type="EMBL" id="JPOX01000040">
    <property type="protein sequence ID" value="KFX42893.1"/>
    <property type="molecule type" value="Genomic_DNA"/>
</dbReference>
<dbReference type="CDD" id="cd00067">
    <property type="entry name" value="GAL4"/>
    <property type="match status" value="1"/>
</dbReference>
<gene>
    <name evidence="7" type="ORF">GQ26_0400670</name>
</gene>
<name>A0A093XCE8_TALMA</name>
<evidence type="ECO:0000256" key="3">
    <source>
        <dbReference type="ARBA" id="ARBA00023163"/>
    </source>
</evidence>
<dbReference type="CDD" id="cd12148">
    <property type="entry name" value="fungal_TF_MHR"/>
    <property type="match status" value="1"/>
</dbReference>
<keyword evidence="2" id="KW-0238">DNA-binding</keyword>
<evidence type="ECO:0000256" key="5">
    <source>
        <dbReference type="SAM" id="MobiDB-lite"/>
    </source>
</evidence>
<evidence type="ECO:0000313" key="7">
    <source>
        <dbReference type="EMBL" id="KFX42893.1"/>
    </source>
</evidence>